<dbReference type="SUPFAM" id="SSF48452">
    <property type="entry name" value="TPR-like"/>
    <property type="match status" value="1"/>
</dbReference>
<evidence type="ECO:0000313" key="1">
    <source>
        <dbReference type="EMBL" id="KAK0713936.1"/>
    </source>
</evidence>
<keyword evidence="2" id="KW-1185">Reference proteome</keyword>
<evidence type="ECO:0000313" key="2">
    <source>
        <dbReference type="Proteomes" id="UP001172101"/>
    </source>
</evidence>
<dbReference type="Pfam" id="PF06041">
    <property type="entry name" value="DUF924"/>
    <property type="match status" value="1"/>
</dbReference>
<dbReference type="Proteomes" id="UP001172101">
    <property type="component" value="Unassembled WGS sequence"/>
</dbReference>
<dbReference type="RefSeq" id="XP_060295258.1">
    <property type="nucleotide sequence ID" value="XM_060442403.1"/>
</dbReference>
<accession>A0AA40ADP0</accession>
<comment type="caution">
    <text evidence="1">The sequence shown here is derived from an EMBL/GenBank/DDBJ whole genome shotgun (WGS) entry which is preliminary data.</text>
</comment>
<gene>
    <name evidence="1" type="ORF">B0T26DRAFT_719052</name>
</gene>
<name>A0AA40ADP0_9PEZI</name>
<dbReference type="AlphaFoldDB" id="A0AA40ADP0"/>
<dbReference type="InterPro" id="IPR010323">
    <property type="entry name" value="DUF924"/>
</dbReference>
<reference evidence="1" key="1">
    <citation type="submission" date="2023-06" db="EMBL/GenBank/DDBJ databases">
        <title>Genome-scale phylogeny and comparative genomics of the fungal order Sordariales.</title>
        <authorList>
            <consortium name="Lawrence Berkeley National Laboratory"/>
            <person name="Hensen N."/>
            <person name="Bonometti L."/>
            <person name="Westerberg I."/>
            <person name="Brannstrom I.O."/>
            <person name="Guillou S."/>
            <person name="Cros-Aarteil S."/>
            <person name="Calhoun S."/>
            <person name="Haridas S."/>
            <person name="Kuo A."/>
            <person name="Mondo S."/>
            <person name="Pangilinan J."/>
            <person name="Riley R."/>
            <person name="LaButti K."/>
            <person name="Andreopoulos B."/>
            <person name="Lipzen A."/>
            <person name="Chen C."/>
            <person name="Yanf M."/>
            <person name="Daum C."/>
            <person name="Ng V."/>
            <person name="Clum A."/>
            <person name="Steindorff A."/>
            <person name="Ohm R."/>
            <person name="Martin F."/>
            <person name="Silar P."/>
            <person name="Natvig D."/>
            <person name="Lalanne C."/>
            <person name="Gautier V."/>
            <person name="Ament-velasquez S.L."/>
            <person name="Kruys A."/>
            <person name="Hutchinson M.I."/>
            <person name="Powell A.J."/>
            <person name="Barry K."/>
            <person name="Miller A.N."/>
            <person name="Grigoriev I.V."/>
            <person name="Debuchy R."/>
            <person name="Gladieux P."/>
            <person name="Thoren M.H."/>
            <person name="Johannesson H."/>
        </authorList>
    </citation>
    <scope>NUCLEOTIDE SEQUENCE</scope>
    <source>
        <strain evidence="1">SMH2392-1A</strain>
    </source>
</reference>
<dbReference type="InterPro" id="IPR011990">
    <property type="entry name" value="TPR-like_helical_dom_sf"/>
</dbReference>
<proteinExistence type="predicted"/>
<sequence length="70" mass="8119">MRIGIQKPIIDRLSRYPYLNAILGRQSAAEEEAWIEETGHFNEAEREVARRIAEAVRQRRWTPLGEDPAS</sequence>
<organism evidence="1 2">
    <name type="scientific">Lasiosphaeria miniovina</name>
    <dbReference type="NCBI Taxonomy" id="1954250"/>
    <lineage>
        <taxon>Eukaryota</taxon>
        <taxon>Fungi</taxon>
        <taxon>Dikarya</taxon>
        <taxon>Ascomycota</taxon>
        <taxon>Pezizomycotina</taxon>
        <taxon>Sordariomycetes</taxon>
        <taxon>Sordariomycetidae</taxon>
        <taxon>Sordariales</taxon>
        <taxon>Lasiosphaeriaceae</taxon>
        <taxon>Lasiosphaeria</taxon>
    </lineage>
</organism>
<protein>
    <submittedName>
        <fullName evidence="1">Uncharacterized protein</fullName>
    </submittedName>
</protein>
<dbReference type="EMBL" id="JAUIRO010000005">
    <property type="protein sequence ID" value="KAK0713936.1"/>
    <property type="molecule type" value="Genomic_DNA"/>
</dbReference>
<dbReference type="GeneID" id="85325673"/>
<dbReference type="Gene3D" id="1.25.40.10">
    <property type="entry name" value="Tetratricopeptide repeat domain"/>
    <property type="match status" value="1"/>
</dbReference>